<reference evidence="8" key="2">
    <citation type="journal article" date="2022" name="Microb. Genom.">
        <title>A chromosome-scale genome assembly of the tomato pathogen Cladosporium fulvum reveals a compartmentalized genome architecture and the presence of a dispensable chromosome.</title>
        <authorList>
            <person name="Zaccaron A.Z."/>
            <person name="Chen L.H."/>
            <person name="Samaras A."/>
            <person name="Stergiopoulos I."/>
        </authorList>
    </citation>
    <scope>NUCLEOTIDE SEQUENCE</scope>
    <source>
        <strain evidence="8">Race5_Kim</strain>
    </source>
</reference>
<evidence type="ECO:0000256" key="7">
    <source>
        <dbReference type="SAM" id="MobiDB-lite"/>
    </source>
</evidence>
<comment type="function">
    <text evidence="5">Involved in the small subunit (SSU) processome assembly and function, and in the 18S rRNA synthesis. Required for the early cleavages at sites A0, A1 and A2.</text>
</comment>
<evidence type="ECO:0000256" key="6">
    <source>
        <dbReference type="ARBA" id="ARBA00032634"/>
    </source>
</evidence>
<protein>
    <recommendedName>
        <fullName evidence="6">18S rRNA factor 2</fullName>
    </recommendedName>
</protein>
<dbReference type="GO" id="GO:0000447">
    <property type="term" value="P:endonucleolytic cleavage in ITS1 to separate SSU-rRNA from 5.8S rRNA and LSU-rRNA from tricistronic rRNA transcript (SSU-rRNA, 5.8S rRNA, LSU-rRNA)"/>
    <property type="evidence" value="ECO:0007669"/>
    <property type="project" value="TreeGrafter"/>
</dbReference>
<dbReference type="GO" id="GO:0000472">
    <property type="term" value="P:endonucleolytic cleavage to generate mature 5'-end of SSU-rRNA from (SSU-rRNA, 5.8S rRNA, LSU-rRNA)"/>
    <property type="evidence" value="ECO:0007669"/>
    <property type="project" value="TreeGrafter"/>
</dbReference>
<feature type="compositionally biased region" description="Acidic residues" evidence="7">
    <location>
        <begin position="10"/>
        <end position="27"/>
    </location>
</feature>
<dbReference type="GO" id="GO:0034462">
    <property type="term" value="P:small-subunit processome assembly"/>
    <property type="evidence" value="ECO:0007669"/>
    <property type="project" value="TreeGrafter"/>
</dbReference>
<dbReference type="InterPro" id="IPR039119">
    <property type="entry name" value="ABT1/Esf2"/>
</dbReference>
<dbReference type="AlphaFoldDB" id="A0A9Q8PF61"/>
<reference evidence="8" key="1">
    <citation type="submission" date="2021-12" db="EMBL/GenBank/DDBJ databases">
        <authorList>
            <person name="Zaccaron A."/>
            <person name="Stergiopoulos I."/>
        </authorList>
    </citation>
    <scope>NUCLEOTIDE SEQUENCE</scope>
    <source>
        <strain evidence="8">Race5_Kim</strain>
    </source>
</reference>
<feature type="compositionally biased region" description="Basic and acidic residues" evidence="7">
    <location>
        <begin position="56"/>
        <end position="74"/>
    </location>
</feature>
<dbReference type="PANTHER" id="PTHR12311:SF7">
    <property type="entry name" value="ACTIVATOR OF BASAL TRANSCRIPTION 1"/>
    <property type="match status" value="1"/>
</dbReference>
<evidence type="ECO:0000313" key="9">
    <source>
        <dbReference type="Proteomes" id="UP000756132"/>
    </source>
</evidence>
<dbReference type="EMBL" id="CP090170">
    <property type="protein sequence ID" value="UJO21330.1"/>
    <property type="molecule type" value="Genomic_DNA"/>
</dbReference>
<dbReference type="OMA" id="FLWSDIM"/>
<evidence type="ECO:0000256" key="1">
    <source>
        <dbReference type="ARBA" id="ARBA00004604"/>
    </source>
</evidence>
<dbReference type="OrthoDB" id="287393at2759"/>
<evidence type="ECO:0000256" key="5">
    <source>
        <dbReference type="ARBA" id="ARBA00025024"/>
    </source>
</evidence>
<gene>
    <name evidence="8" type="ORF">CLAFUR5_11272</name>
</gene>
<sequence>MSTRKRNEFLEGDETEEEIENGYDSEAEEGRGALGGRGNKRRKVDATSDDSDGDVENVKEPPKAGAIVKDDRFDLSNFGDEDEDDLATRGQSDDDAERSDHDREKPAKAKKDPALKKVEAAAKAVRKSGVVYISRVPPFMKPQTMKHFLEPHARKGIGRIFLTPQDPEAHKNRVKSGGNKKKSFTDGWVEFNSKTEAKIAAETLNGNIIGGKKGNFYHDDIWNMKYLKGFKWNHLTEQIANENAERAARIREDIRRQRKENKAFVEDVERAKMLDGMENKKKAKGGYFVKPKLDFKQNKAKANTAKEEVKPEASAGRALRKVF</sequence>
<dbReference type="CDD" id="cd12263">
    <property type="entry name" value="RRM_ABT1_like"/>
    <property type="match status" value="1"/>
</dbReference>
<dbReference type="GO" id="GO:0003723">
    <property type="term" value="F:RNA binding"/>
    <property type="evidence" value="ECO:0007669"/>
    <property type="project" value="UniProtKB-KW"/>
</dbReference>
<dbReference type="InterPro" id="IPR012677">
    <property type="entry name" value="Nucleotide-bd_a/b_plait_sf"/>
</dbReference>
<feature type="compositionally biased region" description="Basic and acidic residues" evidence="7">
    <location>
        <begin position="98"/>
        <end position="115"/>
    </location>
</feature>
<dbReference type="InterPro" id="IPR035979">
    <property type="entry name" value="RBD_domain_sf"/>
</dbReference>
<name>A0A9Q8PF61_PASFU</name>
<dbReference type="SUPFAM" id="SSF54928">
    <property type="entry name" value="RNA-binding domain, RBD"/>
    <property type="match status" value="1"/>
</dbReference>
<feature type="region of interest" description="Disordered" evidence="7">
    <location>
        <begin position="1"/>
        <end position="115"/>
    </location>
</feature>
<evidence type="ECO:0000256" key="4">
    <source>
        <dbReference type="ARBA" id="ARBA00023242"/>
    </source>
</evidence>
<keyword evidence="3" id="KW-0694">RNA-binding</keyword>
<evidence type="ECO:0000313" key="8">
    <source>
        <dbReference type="EMBL" id="UJO21330.1"/>
    </source>
</evidence>
<dbReference type="PANTHER" id="PTHR12311">
    <property type="entry name" value="ACTIVATOR OF BASAL TRANSCRIPTION 1"/>
    <property type="match status" value="1"/>
</dbReference>
<dbReference type="GeneID" id="71991150"/>
<dbReference type="Proteomes" id="UP000756132">
    <property type="component" value="Chromosome 8"/>
</dbReference>
<feature type="region of interest" description="Disordered" evidence="7">
    <location>
        <begin position="299"/>
        <end position="323"/>
    </location>
</feature>
<dbReference type="GO" id="GO:0005730">
    <property type="term" value="C:nucleolus"/>
    <property type="evidence" value="ECO:0007669"/>
    <property type="project" value="UniProtKB-SubCell"/>
</dbReference>
<keyword evidence="4" id="KW-0539">Nucleus</keyword>
<keyword evidence="9" id="KW-1185">Reference proteome</keyword>
<proteinExistence type="inferred from homology"/>
<evidence type="ECO:0000256" key="2">
    <source>
        <dbReference type="ARBA" id="ARBA00005819"/>
    </source>
</evidence>
<comment type="similarity">
    <text evidence="2">Belongs to the ESF2/ABP1 family.</text>
</comment>
<comment type="subcellular location">
    <subcellularLocation>
        <location evidence="1">Nucleus</location>
        <location evidence="1">Nucleolus</location>
    </subcellularLocation>
</comment>
<evidence type="ECO:0000256" key="3">
    <source>
        <dbReference type="ARBA" id="ARBA00022884"/>
    </source>
</evidence>
<dbReference type="GO" id="GO:0000480">
    <property type="term" value="P:endonucleolytic cleavage in 5'-ETS of tricistronic rRNA transcript (SSU-rRNA, 5.8S rRNA, LSU-rRNA)"/>
    <property type="evidence" value="ECO:0007669"/>
    <property type="project" value="TreeGrafter"/>
</dbReference>
<dbReference type="RefSeq" id="XP_047765696.1">
    <property type="nucleotide sequence ID" value="XM_047910420.1"/>
</dbReference>
<accession>A0A9Q8PF61</accession>
<dbReference type="KEGG" id="ffu:CLAFUR5_11272"/>
<dbReference type="Gene3D" id="3.30.70.330">
    <property type="match status" value="1"/>
</dbReference>
<dbReference type="InterPro" id="IPR034353">
    <property type="entry name" value="ABT1/ESF2_RRM"/>
</dbReference>
<organism evidence="8 9">
    <name type="scientific">Passalora fulva</name>
    <name type="common">Tomato leaf mold</name>
    <name type="synonym">Cladosporium fulvum</name>
    <dbReference type="NCBI Taxonomy" id="5499"/>
    <lineage>
        <taxon>Eukaryota</taxon>
        <taxon>Fungi</taxon>
        <taxon>Dikarya</taxon>
        <taxon>Ascomycota</taxon>
        <taxon>Pezizomycotina</taxon>
        <taxon>Dothideomycetes</taxon>
        <taxon>Dothideomycetidae</taxon>
        <taxon>Mycosphaerellales</taxon>
        <taxon>Mycosphaerellaceae</taxon>
        <taxon>Fulvia</taxon>
    </lineage>
</organism>